<accession>A0A7R8WYL8</accession>
<organism evidence="6">
    <name type="scientific">Cyprideis torosa</name>
    <dbReference type="NCBI Taxonomy" id="163714"/>
    <lineage>
        <taxon>Eukaryota</taxon>
        <taxon>Metazoa</taxon>
        <taxon>Ecdysozoa</taxon>
        <taxon>Arthropoda</taxon>
        <taxon>Crustacea</taxon>
        <taxon>Oligostraca</taxon>
        <taxon>Ostracoda</taxon>
        <taxon>Podocopa</taxon>
        <taxon>Podocopida</taxon>
        <taxon>Cytherocopina</taxon>
        <taxon>Cytheroidea</taxon>
        <taxon>Cytherideidae</taxon>
        <taxon>Cyprideis</taxon>
    </lineage>
</organism>
<dbReference type="OrthoDB" id="10548455at2759"/>
<dbReference type="GO" id="GO:0005886">
    <property type="term" value="C:plasma membrane"/>
    <property type="evidence" value="ECO:0007669"/>
    <property type="project" value="UniProtKB-SubCell"/>
</dbReference>
<proteinExistence type="predicted"/>
<evidence type="ECO:0000256" key="2">
    <source>
        <dbReference type="ARBA" id="ARBA00022475"/>
    </source>
</evidence>
<keyword evidence="3" id="KW-0812">Transmembrane</keyword>
<comment type="subcellular location">
    <subcellularLocation>
        <location evidence="1">Cell membrane</location>
        <topology evidence="1">Multi-pass membrane protein</topology>
    </subcellularLocation>
</comment>
<feature type="non-terminal residue" evidence="6">
    <location>
        <position position="1"/>
    </location>
</feature>
<evidence type="ECO:0000256" key="5">
    <source>
        <dbReference type="ARBA" id="ARBA00023136"/>
    </source>
</evidence>
<evidence type="ECO:0000256" key="4">
    <source>
        <dbReference type="ARBA" id="ARBA00022989"/>
    </source>
</evidence>
<reference evidence="6" key="1">
    <citation type="submission" date="2020-11" db="EMBL/GenBank/DDBJ databases">
        <authorList>
            <person name="Tran Van P."/>
        </authorList>
    </citation>
    <scope>NUCLEOTIDE SEQUENCE</scope>
</reference>
<keyword evidence="2" id="KW-1003">Cell membrane</keyword>
<sequence length="117" mass="12524">TPVKAGLIAALAIVLQNLANGIDWTADRLRIDMHRFLAGGLLLATGTGLVSMTLGYPFLTSAFTYLKWPLVGKFEIASAMAFDTGVFFVVVGATVMILVELGKLSHSSQEPTPKENQ</sequence>
<keyword evidence="5" id="KW-0472">Membrane</keyword>
<evidence type="ECO:0000256" key="3">
    <source>
        <dbReference type="ARBA" id="ARBA00022692"/>
    </source>
</evidence>
<gene>
    <name evidence="6" type="ORF">CTOB1V02_LOCUS17266</name>
</gene>
<dbReference type="InterPro" id="IPR050622">
    <property type="entry name" value="CPA3_antiporter_subunitB"/>
</dbReference>
<dbReference type="EMBL" id="OB726315">
    <property type="protein sequence ID" value="CAD7239451.1"/>
    <property type="molecule type" value="Genomic_DNA"/>
</dbReference>
<protein>
    <submittedName>
        <fullName evidence="6">Uncharacterized protein</fullName>
    </submittedName>
</protein>
<keyword evidence="4" id="KW-1133">Transmembrane helix</keyword>
<evidence type="ECO:0000256" key="1">
    <source>
        <dbReference type="ARBA" id="ARBA00004651"/>
    </source>
</evidence>
<dbReference type="PANTHER" id="PTHR33932:SF4">
    <property type="entry name" value="NA(+)_H(+) ANTIPORTER SUBUNIT B"/>
    <property type="match status" value="1"/>
</dbReference>
<evidence type="ECO:0000313" key="6">
    <source>
        <dbReference type="EMBL" id="CAD7239451.1"/>
    </source>
</evidence>
<dbReference type="AlphaFoldDB" id="A0A7R8WYL8"/>
<dbReference type="Pfam" id="PF04039">
    <property type="entry name" value="MnhB"/>
    <property type="match status" value="1"/>
</dbReference>
<dbReference type="InterPro" id="IPR007182">
    <property type="entry name" value="MnhB"/>
</dbReference>
<dbReference type="PANTHER" id="PTHR33932">
    <property type="entry name" value="NA(+)/H(+) ANTIPORTER SUBUNIT B"/>
    <property type="match status" value="1"/>
</dbReference>
<name>A0A7R8WYL8_9CRUS</name>